<reference evidence="2 3" key="1">
    <citation type="submission" date="2022-04" db="EMBL/GenBank/DDBJ databases">
        <title>Spirosoma sp. strain RP8 genome sequencing and assembly.</title>
        <authorList>
            <person name="Jung Y."/>
        </authorList>
    </citation>
    <scope>NUCLEOTIDE SEQUENCE [LARGE SCALE GENOMIC DNA]</scope>
    <source>
        <strain evidence="2 3">RP8</strain>
    </source>
</reference>
<dbReference type="InterPro" id="IPR029039">
    <property type="entry name" value="Flavoprotein-like_sf"/>
</dbReference>
<dbReference type="PANTHER" id="PTHR30543">
    <property type="entry name" value="CHROMATE REDUCTASE"/>
    <property type="match status" value="1"/>
</dbReference>
<keyword evidence="3" id="KW-1185">Reference proteome</keyword>
<dbReference type="Gene3D" id="3.40.50.360">
    <property type="match status" value="1"/>
</dbReference>
<dbReference type="SUPFAM" id="SSF52218">
    <property type="entry name" value="Flavoproteins"/>
    <property type="match status" value="1"/>
</dbReference>
<sequence>MKQFAERTQDRFSTTIFQQSGALPPFNPQLAFDNCPELVQQLRDQISHADVVVICTPEYLFSIPSRLKNILEWCVSTTVFANKPVGLITASADGQRGHIELQLIMQTLMARFTAETTLLISAVKGKLDSQGNVTDEQTDAELSRFIAAFGVLMDTQA</sequence>
<dbReference type="Pfam" id="PF03358">
    <property type="entry name" value="FMN_red"/>
    <property type="match status" value="1"/>
</dbReference>
<dbReference type="Proteomes" id="UP001202180">
    <property type="component" value="Unassembled WGS sequence"/>
</dbReference>
<accession>A0ABT0HSQ4</accession>
<proteinExistence type="predicted"/>
<evidence type="ECO:0000313" key="2">
    <source>
        <dbReference type="EMBL" id="MCK8495210.1"/>
    </source>
</evidence>
<name>A0ABT0HSQ4_9BACT</name>
<dbReference type="InterPro" id="IPR005025">
    <property type="entry name" value="FMN_Rdtase-like_dom"/>
</dbReference>
<gene>
    <name evidence="2" type="ORF">M0L20_25290</name>
</gene>
<protein>
    <submittedName>
        <fullName evidence="2">NAD(P)H-dependent oxidoreductase</fullName>
    </submittedName>
</protein>
<comment type="caution">
    <text evidence="2">The sequence shown here is derived from an EMBL/GenBank/DDBJ whole genome shotgun (WGS) entry which is preliminary data.</text>
</comment>
<feature type="domain" description="NADPH-dependent FMN reductase-like" evidence="1">
    <location>
        <begin position="5"/>
        <end position="111"/>
    </location>
</feature>
<dbReference type="InterPro" id="IPR050712">
    <property type="entry name" value="NAD(P)H-dep_reductase"/>
</dbReference>
<evidence type="ECO:0000313" key="3">
    <source>
        <dbReference type="Proteomes" id="UP001202180"/>
    </source>
</evidence>
<evidence type="ECO:0000259" key="1">
    <source>
        <dbReference type="Pfam" id="PF03358"/>
    </source>
</evidence>
<organism evidence="2 3">
    <name type="scientific">Spirosoma liriopis</name>
    <dbReference type="NCBI Taxonomy" id="2937440"/>
    <lineage>
        <taxon>Bacteria</taxon>
        <taxon>Pseudomonadati</taxon>
        <taxon>Bacteroidota</taxon>
        <taxon>Cytophagia</taxon>
        <taxon>Cytophagales</taxon>
        <taxon>Cytophagaceae</taxon>
        <taxon>Spirosoma</taxon>
    </lineage>
</organism>
<dbReference type="PANTHER" id="PTHR30543:SF21">
    <property type="entry name" value="NAD(P)H-DEPENDENT FMN REDUCTASE LOT6"/>
    <property type="match status" value="1"/>
</dbReference>
<dbReference type="EMBL" id="JALPRF010000007">
    <property type="protein sequence ID" value="MCK8495210.1"/>
    <property type="molecule type" value="Genomic_DNA"/>
</dbReference>